<protein>
    <submittedName>
        <fullName evidence="2">Uncharacterized protein</fullName>
    </submittedName>
</protein>
<evidence type="ECO:0000313" key="3">
    <source>
        <dbReference type="Proteomes" id="UP000076447"/>
    </source>
</evidence>
<feature type="transmembrane region" description="Helical" evidence="1">
    <location>
        <begin position="44"/>
        <end position="63"/>
    </location>
</feature>
<feature type="transmembrane region" description="Helical" evidence="1">
    <location>
        <begin position="7"/>
        <end position="32"/>
    </location>
</feature>
<dbReference type="STRING" id="43678.OJAG_33640"/>
<name>A0A163Q7X4_9CELL</name>
<dbReference type="EMBL" id="LRIE01000083">
    <property type="protein sequence ID" value="KZM33880.1"/>
    <property type="molecule type" value="Genomic_DNA"/>
</dbReference>
<dbReference type="AlphaFoldDB" id="A0A163Q7X4"/>
<reference evidence="2 3" key="1">
    <citation type="submission" date="2016-01" db="EMBL/GenBank/DDBJ databases">
        <title>Genome sequence of Oerskovia enterophila VJag, an agar and cellulose degrading bacterium.</title>
        <authorList>
            <person name="Poehlein A."/>
            <person name="Jag V."/>
            <person name="Bengelsdorf F."/>
            <person name="Duerre P."/>
            <person name="Daniel R."/>
        </authorList>
    </citation>
    <scope>NUCLEOTIDE SEQUENCE [LARGE SCALE GENOMIC DNA]</scope>
    <source>
        <strain evidence="2 3">VJag</strain>
    </source>
</reference>
<gene>
    <name evidence="2" type="ORF">OJAG_33640</name>
</gene>
<keyword evidence="1" id="KW-0812">Transmembrane</keyword>
<sequence>MGGPRPLALWVVIAGIGLEAVALVVGALLVLVELVSGRSSAVGVSIFLVVFALGVAAVLGASARGLLRGQRWSRSPVATWQLLQVVVAFSWLQVEVTAPGIAVMVLAVVVLVCLMLRPVVVATTRDTARSED</sequence>
<evidence type="ECO:0000313" key="2">
    <source>
        <dbReference type="EMBL" id="KZM33880.1"/>
    </source>
</evidence>
<dbReference type="PATRIC" id="fig|43678.3.peg.3526"/>
<feature type="transmembrane region" description="Helical" evidence="1">
    <location>
        <begin position="100"/>
        <end position="120"/>
    </location>
</feature>
<keyword evidence="1" id="KW-1133">Transmembrane helix</keyword>
<proteinExistence type="predicted"/>
<evidence type="ECO:0000256" key="1">
    <source>
        <dbReference type="SAM" id="Phobius"/>
    </source>
</evidence>
<dbReference type="RefSeq" id="WP_068709803.1">
    <property type="nucleotide sequence ID" value="NZ_LRIE01000083.1"/>
</dbReference>
<comment type="caution">
    <text evidence="2">The sequence shown here is derived from an EMBL/GenBank/DDBJ whole genome shotgun (WGS) entry which is preliminary data.</text>
</comment>
<keyword evidence="1" id="KW-0472">Membrane</keyword>
<organism evidence="2 3">
    <name type="scientific">Oerskovia enterophila</name>
    <dbReference type="NCBI Taxonomy" id="43678"/>
    <lineage>
        <taxon>Bacteria</taxon>
        <taxon>Bacillati</taxon>
        <taxon>Actinomycetota</taxon>
        <taxon>Actinomycetes</taxon>
        <taxon>Micrococcales</taxon>
        <taxon>Cellulomonadaceae</taxon>
        <taxon>Oerskovia</taxon>
    </lineage>
</organism>
<dbReference type="Proteomes" id="UP000076447">
    <property type="component" value="Unassembled WGS sequence"/>
</dbReference>
<accession>A0A163Q7X4</accession>